<evidence type="ECO:0000256" key="1">
    <source>
        <dbReference type="SAM" id="SignalP"/>
    </source>
</evidence>
<accession>A0A2J5IAE0</accession>
<feature type="chain" id="PRO_5014473551" evidence="1">
    <location>
        <begin position="23"/>
        <end position="489"/>
    </location>
</feature>
<dbReference type="InterPro" id="IPR005152">
    <property type="entry name" value="Lipase_secreted"/>
</dbReference>
<feature type="domain" description="AB hydrolase-1" evidence="2">
    <location>
        <begin position="161"/>
        <end position="424"/>
    </location>
</feature>
<keyword evidence="1" id="KW-0732">Signal</keyword>
<dbReference type="PANTHER" id="PTHR34853">
    <property type="match status" value="1"/>
</dbReference>
<dbReference type="OrthoDB" id="5382058at2759"/>
<protein>
    <submittedName>
        <fullName evidence="3">Putative secretory lipase</fullName>
    </submittedName>
</protein>
<reference evidence="4" key="1">
    <citation type="submission" date="2017-12" db="EMBL/GenBank/DDBJ databases">
        <authorList>
            <consortium name="DOE Joint Genome Institute"/>
            <person name="Mondo S.J."/>
            <person name="Kjaerbolling I."/>
            <person name="Vesth T.C."/>
            <person name="Frisvad J.C."/>
            <person name="Nybo J.L."/>
            <person name="Theobald S."/>
            <person name="Kuo A."/>
            <person name="Bowyer P."/>
            <person name="Matsuda Y."/>
            <person name="Lyhne E.K."/>
            <person name="Kogle M.E."/>
            <person name="Clum A."/>
            <person name="Lipzen A."/>
            <person name="Salamov A."/>
            <person name="Ngan C.Y."/>
            <person name="Daum C."/>
            <person name="Chiniquy J."/>
            <person name="Barry K."/>
            <person name="LaButti K."/>
            <person name="Haridas S."/>
            <person name="Simmons B.A."/>
            <person name="Magnuson J.K."/>
            <person name="Mortensen U.H."/>
            <person name="Larsen T.O."/>
            <person name="Grigoriev I.V."/>
            <person name="Baker S.E."/>
            <person name="Andersen M.R."/>
            <person name="Nordberg H.P."/>
            <person name="Cantor M.N."/>
            <person name="Hua S.X."/>
        </authorList>
    </citation>
    <scope>NUCLEOTIDE SEQUENCE [LARGE SCALE GENOMIC DNA]</scope>
    <source>
        <strain evidence="4">IBT 19404</strain>
    </source>
</reference>
<evidence type="ECO:0000313" key="4">
    <source>
        <dbReference type="Proteomes" id="UP000235023"/>
    </source>
</evidence>
<dbReference type="SUPFAM" id="SSF53474">
    <property type="entry name" value="alpha/beta-Hydrolases"/>
    <property type="match status" value="1"/>
</dbReference>
<gene>
    <name evidence="3" type="ORF">BDW42DRAFT_198336</name>
</gene>
<evidence type="ECO:0000259" key="2">
    <source>
        <dbReference type="Pfam" id="PF12697"/>
    </source>
</evidence>
<feature type="signal peptide" evidence="1">
    <location>
        <begin position="1"/>
        <end position="22"/>
    </location>
</feature>
<dbReference type="EMBL" id="KZ559496">
    <property type="protein sequence ID" value="PLN86857.1"/>
    <property type="molecule type" value="Genomic_DNA"/>
</dbReference>
<dbReference type="Pfam" id="PF12697">
    <property type="entry name" value="Abhydrolase_6"/>
    <property type="match status" value="1"/>
</dbReference>
<organism evidence="3 4">
    <name type="scientific">Aspergillus taichungensis</name>
    <dbReference type="NCBI Taxonomy" id="482145"/>
    <lineage>
        <taxon>Eukaryota</taxon>
        <taxon>Fungi</taxon>
        <taxon>Dikarya</taxon>
        <taxon>Ascomycota</taxon>
        <taxon>Pezizomycotina</taxon>
        <taxon>Eurotiomycetes</taxon>
        <taxon>Eurotiomycetidae</taxon>
        <taxon>Eurotiales</taxon>
        <taxon>Aspergillaceae</taxon>
        <taxon>Aspergillus</taxon>
        <taxon>Aspergillus subgen. Circumdati</taxon>
    </lineage>
</organism>
<sequence>MIPYLQHFALLLLGVPLVASQAATHSTGWNSSFELSPDQIKSASLTDDLAAVINTITRFDRSQLANGGAHEDDFYNVQNLPKDKWPTEPGKTVKLQELTDPKPFTIPPKTALSRIVYSTTNINGTLIPASAYILWPYQAKGLHAKKHKASESSAPVVLWTHGTSGFYANGAPSVHRGLFYSDIVPYALAEAGYAVIAPDYAGLGVDKSWDGSYVPHQYFVREAGAHDALNALRAAQESFPKRLSKDYVVMGHSQGGAVAWGLSEILGRKDPKFRDVAKGYRGVVFAAPPTDAFSANSPAFLAWIAKDLNRIYRSFKLSNWFTPLGVSRIELLNQIEGSQMVSFAMLGDEKTMLKPGWNDTWYVPAFEQLSNPGSRPFKGPILVVQGIEDPTVLYDTTKSTAEETMKKYPGDLELLAVPGANHFAAMGAAKQTWLQWIEDRFENRPVAKRGYVESHLDSFLPLENYQIAPNSFAQWAGKPEWYYEVLTAF</sequence>
<proteinExistence type="predicted"/>
<dbReference type="AlphaFoldDB" id="A0A2J5IAE0"/>
<dbReference type="GO" id="GO:0004806">
    <property type="term" value="F:triacylglycerol lipase activity"/>
    <property type="evidence" value="ECO:0007669"/>
    <property type="project" value="InterPro"/>
</dbReference>
<dbReference type="InterPro" id="IPR029058">
    <property type="entry name" value="AB_hydrolase_fold"/>
</dbReference>
<dbReference type="Proteomes" id="UP000235023">
    <property type="component" value="Unassembled WGS sequence"/>
</dbReference>
<dbReference type="Gene3D" id="3.40.50.1820">
    <property type="entry name" value="alpha/beta hydrolase"/>
    <property type="match status" value="2"/>
</dbReference>
<dbReference type="InterPro" id="IPR000073">
    <property type="entry name" value="AB_hydrolase_1"/>
</dbReference>
<dbReference type="GO" id="GO:0016042">
    <property type="term" value="P:lipid catabolic process"/>
    <property type="evidence" value="ECO:0007669"/>
    <property type="project" value="InterPro"/>
</dbReference>
<keyword evidence="4" id="KW-1185">Reference proteome</keyword>
<evidence type="ECO:0000313" key="3">
    <source>
        <dbReference type="EMBL" id="PLN86857.1"/>
    </source>
</evidence>
<name>A0A2J5IAE0_9EURO</name>
<dbReference type="PANTHER" id="PTHR34853:SF1">
    <property type="entry name" value="LIPASE 5"/>
    <property type="match status" value="1"/>
</dbReference>